<gene>
    <name evidence="1" type="ORF">OKA04_15600</name>
</gene>
<dbReference type="SUPFAM" id="SSF48452">
    <property type="entry name" value="TPR-like"/>
    <property type="match status" value="1"/>
</dbReference>
<evidence type="ECO:0008006" key="3">
    <source>
        <dbReference type="Google" id="ProtNLM"/>
    </source>
</evidence>
<accession>A0ABT3FRT5</accession>
<organism evidence="1 2">
    <name type="scientific">Luteolibacter flavescens</name>
    <dbReference type="NCBI Taxonomy" id="1859460"/>
    <lineage>
        <taxon>Bacteria</taxon>
        <taxon>Pseudomonadati</taxon>
        <taxon>Verrucomicrobiota</taxon>
        <taxon>Verrucomicrobiia</taxon>
        <taxon>Verrucomicrobiales</taxon>
        <taxon>Verrucomicrobiaceae</taxon>
        <taxon>Luteolibacter</taxon>
    </lineage>
</organism>
<name>A0ABT3FRT5_9BACT</name>
<dbReference type="Gene3D" id="1.25.40.10">
    <property type="entry name" value="Tetratricopeptide repeat domain"/>
    <property type="match status" value="1"/>
</dbReference>
<keyword evidence="2" id="KW-1185">Reference proteome</keyword>
<protein>
    <recommendedName>
        <fullName evidence="3">Tetratricopeptide repeat protein</fullName>
    </recommendedName>
</protein>
<dbReference type="Proteomes" id="UP001207930">
    <property type="component" value="Unassembled WGS sequence"/>
</dbReference>
<comment type="caution">
    <text evidence="1">The sequence shown here is derived from an EMBL/GenBank/DDBJ whole genome shotgun (WGS) entry which is preliminary data.</text>
</comment>
<reference evidence="1 2" key="1">
    <citation type="submission" date="2022-10" db="EMBL/GenBank/DDBJ databases">
        <title>Luteolibacter flavescens strain MCCC 1K03193, whole genome shotgun sequencing project.</title>
        <authorList>
            <person name="Zhao G."/>
            <person name="Shen L."/>
        </authorList>
    </citation>
    <scope>NUCLEOTIDE SEQUENCE [LARGE SCALE GENOMIC DNA]</scope>
    <source>
        <strain evidence="1 2">MCCC 1K03193</strain>
    </source>
</reference>
<dbReference type="NCBIfam" id="NF047558">
    <property type="entry name" value="TPR_END_plus"/>
    <property type="match status" value="1"/>
</dbReference>
<proteinExistence type="predicted"/>
<evidence type="ECO:0000313" key="2">
    <source>
        <dbReference type="Proteomes" id="UP001207930"/>
    </source>
</evidence>
<sequence length="182" mass="20331">MLCQFRRRIEAIPVTHDPDAACRRAMGYLELGLPEEALAELDEITAPGSLALHLRVDVLFRLGDWPAAAAICVPMTEQEPSDPGWWIQAAYAQRRAASLQEAEMILRAGLTRHPANGMMLYNLACYACMQGRTDEARGYFHRATATDPEQMLEMGLIDPDLEAIRPWLLELLAAHRTRTTSA</sequence>
<dbReference type="RefSeq" id="WP_264502116.1">
    <property type="nucleotide sequence ID" value="NZ_JAPDDS010000008.1"/>
</dbReference>
<dbReference type="InterPro" id="IPR011990">
    <property type="entry name" value="TPR-like_helical_dom_sf"/>
</dbReference>
<evidence type="ECO:0000313" key="1">
    <source>
        <dbReference type="EMBL" id="MCW1886162.1"/>
    </source>
</evidence>
<dbReference type="EMBL" id="JAPDDS010000008">
    <property type="protein sequence ID" value="MCW1886162.1"/>
    <property type="molecule type" value="Genomic_DNA"/>
</dbReference>